<accession>A0A1H3GR38</accession>
<dbReference type="AlphaFoldDB" id="A0A1H3GR38"/>
<keyword evidence="3" id="KW-1185">Reference proteome</keyword>
<sequence>MESGPRRIVPGPAFAFDGRGIYRQAGNLGFFAGAAYAAASFVTFVP</sequence>
<keyword evidence="1" id="KW-1133">Transmembrane helix</keyword>
<keyword evidence="1" id="KW-0812">Transmembrane</keyword>
<evidence type="ECO:0000256" key="1">
    <source>
        <dbReference type="SAM" id="Phobius"/>
    </source>
</evidence>
<dbReference type="STRING" id="651662.SAMN04488069_105139"/>
<dbReference type="EMBL" id="FNOV01000005">
    <property type="protein sequence ID" value="SDY05792.1"/>
    <property type="molecule type" value="Genomic_DNA"/>
</dbReference>
<proteinExistence type="predicted"/>
<gene>
    <name evidence="2" type="ORF">SAMN04488069_105139</name>
</gene>
<dbReference type="Proteomes" id="UP000199249">
    <property type="component" value="Unassembled WGS sequence"/>
</dbReference>
<evidence type="ECO:0000313" key="2">
    <source>
        <dbReference type="EMBL" id="SDY05792.1"/>
    </source>
</evidence>
<feature type="transmembrane region" description="Helical" evidence="1">
    <location>
        <begin position="28"/>
        <end position="45"/>
    </location>
</feature>
<protein>
    <submittedName>
        <fullName evidence="2">Uncharacterized protein</fullName>
    </submittedName>
</protein>
<evidence type="ECO:0000313" key="3">
    <source>
        <dbReference type="Proteomes" id="UP000199249"/>
    </source>
</evidence>
<keyword evidence="1" id="KW-0472">Membrane</keyword>
<reference evidence="3" key="1">
    <citation type="submission" date="2016-10" db="EMBL/GenBank/DDBJ databases">
        <authorList>
            <person name="Varghese N."/>
            <person name="Submissions S."/>
        </authorList>
    </citation>
    <scope>NUCLEOTIDE SEQUENCE [LARGE SCALE GENOMIC DNA]</scope>
    <source>
        <strain evidence="3">CGMCC 1.8975</strain>
    </source>
</reference>
<name>A0A1H3GR38_9BACT</name>
<organism evidence="2 3">
    <name type="scientific">Hymenobacter psychrophilus</name>
    <dbReference type="NCBI Taxonomy" id="651662"/>
    <lineage>
        <taxon>Bacteria</taxon>
        <taxon>Pseudomonadati</taxon>
        <taxon>Bacteroidota</taxon>
        <taxon>Cytophagia</taxon>
        <taxon>Cytophagales</taxon>
        <taxon>Hymenobacteraceae</taxon>
        <taxon>Hymenobacter</taxon>
    </lineage>
</organism>